<dbReference type="AlphaFoldDB" id="A0AAW4JKU5"/>
<dbReference type="Pfam" id="PF21837">
    <property type="entry name" value="DUF6896"/>
    <property type="match status" value="1"/>
</dbReference>
<feature type="domain" description="DUF6896" evidence="1">
    <location>
        <begin position="4"/>
        <end position="58"/>
    </location>
</feature>
<sequence>MTDQHGQEVDVDLVDGAEAFDAWRITRFLDGKSGARPSVEELRTACVHLSELGELREIRAGRWYALPDH</sequence>
<comment type="caution">
    <text evidence="2">The sequence shown here is derived from an EMBL/GenBank/DDBJ whole genome shotgun (WGS) entry which is preliminary data.</text>
</comment>
<protein>
    <recommendedName>
        <fullName evidence="1">DUF6896 domain-containing protein</fullName>
    </recommendedName>
</protein>
<reference evidence="2" key="1">
    <citation type="submission" date="2021-03" db="EMBL/GenBank/DDBJ databases">
        <title>X isolated from Micromonospora tulbaghiae.</title>
        <authorList>
            <person name="Stennett H.L."/>
        </authorList>
    </citation>
    <scope>NUCLEOTIDE SEQUENCE</scope>
    <source>
        <strain evidence="2">28M1-20</strain>
    </source>
</reference>
<dbReference type="InterPro" id="IPR054191">
    <property type="entry name" value="DUF6896"/>
</dbReference>
<dbReference type="Proteomes" id="UP000669887">
    <property type="component" value="Unassembled WGS sequence"/>
</dbReference>
<evidence type="ECO:0000313" key="3">
    <source>
        <dbReference type="Proteomes" id="UP000669887"/>
    </source>
</evidence>
<organism evidence="2 3">
    <name type="scientific">Micromonospora tulbaghiae</name>
    <dbReference type="NCBI Taxonomy" id="479978"/>
    <lineage>
        <taxon>Bacteria</taxon>
        <taxon>Bacillati</taxon>
        <taxon>Actinomycetota</taxon>
        <taxon>Actinomycetes</taxon>
        <taxon>Micromonosporales</taxon>
        <taxon>Micromonosporaceae</taxon>
        <taxon>Micromonospora</taxon>
    </lineage>
</organism>
<evidence type="ECO:0000313" key="2">
    <source>
        <dbReference type="EMBL" id="MBO4141950.1"/>
    </source>
</evidence>
<accession>A0AAW4JKU5</accession>
<proteinExistence type="predicted"/>
<evidence type="ECO:0000259" key="1">
    <source>
        <dbReference type="Pfam" id="PF21837"/>
    </source>
</evidence>
<name>A0AAW4JKU5_9ACTN</name>
<dbReference type="EMBL" id="JAGFVQ010000032">
    <property type="protein sequence ID" value="MBO4141950.1"/>
    <property type="molecule type" value="Genomic_DNA"/>
</dbReference>
<gene>
    <name evidence="2" type="ORF">J5U46_17485</name>
</gene>